<evidence type="ECO:0000313" key="2">
    <source>
        <dbReference type="Proteomes" id="UP000676853"/>
    </source>
</evidence>
<gene>
    <name evidence="1" type="ORF">KFZ73_24255</name>
</gene>
<organism evidence="1 2">
    <name type="scientific">Tsukamurella paurometabola</name>
    <name type="common">Corynebacterium paurometabolum</name>
    <dbReference type="NCBI Taxonomy" id="2061"/>
    <lineage>
        <taxon>Bacteria</taxon>
        <taxon>Bacillati</taxon>
        <taxon>Actinomycetota</taxon>
        <taxon>Actinomycetes</taxon>
        <taxon>Mycobacteriales</taxon>
        <taxon>Tsukamurellaceae</taxon>
        <taxon>Tsukamurella</taxon>
    </lineage>
</organism>
<evidence type="ECO:0000313" key="1">
    <source>
        <dbReference type="EMBL" id="MBS4104329.1"/>
    </source>
</evidence>
<keyword evidence="2" id="KW-1185">Reference proteome</keyword>
<dbReference type="EMBL" id="JAGXOE010000148">
    <property type="protein sequence ID" value="MBS4104329.1"/>
    <property type="molecule type" value="Genomic_DNA"/>
</dbReference>
<comment type="caution">
    <text evidence="1">The sequence shown here is derived from an EMBL/GenBank/DDBJ whole genome shotgun (WGS) entry which is preliminary data.</text>
</comment>
<evidence type="ECO:0008006" key="3">
    <source>
        <dbReference type="Google" id="ProtNLM"/>
    </source>
</evidence>
<sequence>MRGLRTRAVMIAEGWTDDTIRKAIKAKKLRRVWAGVYTERPVGERWEEAALTVVAAGLAGDHGVISHQSAAVLHGLPMLHADFTKVHTTVSGKHGGGLVSRNRHVHPRLLLPGDVITVEGLLVTSRARSTVDTALGGTYEQALVVFDGARRVRRYPKAGDPRPIAVDELRAVLDRLGAVRGRATARRALDDSCDVCESAGESWSRARILEWGLPLPEQQKHFRINGRTYVADFQWGHVIGEFDGDKKYDSDAARRRYEKRRDSDFATIGMTVCHWTWEDLTDRLRFFKILTTALNNGGIIGAVPPFPG</sequence>
<protein>
    <recommendedName>
        <fullName evidence="3">Transcriptional regulator, AbiEi antitoxin, Type IV TA system</fullName>
    </recommendedName>
</protein>
<name>A0ABS5NJ48_TSUPA</name>
<proteinExistence type="predicted"/>
<dbReference type="RefSeq" id="WP_212555382.1">
    <property type="nucleotide sequence ID" value="NZ_JAGXOE010000148.1"/>
</dbReference>
<accession>A0ABS5NJ48</accession>
<reference evidence="1 2" key="1">
    <citation type="submission" date="2021-04" db="EMBL/GenBank/DDBJ databases">
        <title>Whole genome sequence analysis of a thiophenic sulfur metabolizing bacteria.</title>
        <authorList>
            <person name="Akhtar N."/>
            <person name="Akram J."/>
            <person name="Aslam A."/>
        </authorList>
    </citation>
    <scope>NUCLEOTIDE SEQUENCE [LARGE SCALE GENOMIC DNA]</scope>
    <source>
        <strain evidence="1 2">3OW</strain>
    </source>
</reference>
<dbReference type="Proteomes" id="UP000676853">
    <property type="component" value="Unassembled WGS sequence"/>
</dbReference>